<dbReference type="Proteomes" id="UP000033008">
    <property type="component" value="Segment"/>
</dbReference>
<gene>
    <name evidence="5" type="ORF">Syn7803US103_190</name>
</gene>
<sequence>MATNIGTGPQDIPLNQFLGEQAFLDKPSKVPAFVVQLNNDNSQGGQSSIITDNTSPGTIIIPEDVKYDNYGAYSTATGEYTAPIGGLYYFTFTSNMRTQSLSGSNSVIVNQYYVNATEYIRAYETYGNGQSWRHKTFTALIPLVAGDKVTFRSYNNGGNHYFDSDGKYTQYSGMLVSY</sequence>
<proteinExistence type="predicted"/>
<dbReference type="SUPFAM" id="SSF49842">
    <property type="entry name" value="TNF-like"/>
    <property type="match status" value="1"/>
</dbReference>
<organism evidence="5 6">
    <name type="scientific">Synechococcus phage ACG-2014j</name>
    <dbReference type="NCBI Taxonomy" id="1493514"/>
    <lineage>
        <taxon>Viruses</taxon>
        <taxon>Duplodnaviria</taxon>
        <taxon>Heunggongvirae</taxon>
        <taxon>Uroviricota</taxon>
        <taxon>Caudoviricetes</taxon>
        <taxon>Pantevenvirales</taxon>
        <taxon>Kyanoviridae</taxon>
        <taxon>Potamoivirus</taxon>
        <taxon>Potamoivirus tusconj</taxon>
    </lineage>
</organism>
<dbReference type="InterPro" id="IPR001073">
    <property type="entry name" value="C1q_dom"/>
</dbReference>
<dbReference type="GO" id="GO:0005576">
    <property type="term" value="C:extracellular region"/>
    <property type="evidence" value="ECO:0007669"/>
    <property type="project" value="UniProtKB-SubCell"/>
</dbReference>
<dbReference type="PANTHER" id="PTHR22923">
    <property type="entry name" value="CEREBELLIN-RELATED"/>
    <property type="match status" value="1"/>
</dbReference>
<dbReference type="InterPro" id="IPR008983">
    <property type="entry name" value="Tumour_necrosis_fac-like_dom"/>
</dbReference>
<name>A0A0E3FCR3_9CAUD</name>
<keyword evidence="3" id="KW-0732">Signal</keyword>
<evidence type="ECO:0000256" key="1">
    <source>
        <dbReference type="ARBA" id="ARBA00004613"/>
    </source>
</evidence>
<dbReference type="KEGG" id="vg:24171368"/>
<reference evidence="5 6" key="1">
    <citation type="submission" date="2013-12" db="EMBL/GenBank/DDBJ databases">
        <title>Ecological redundancy of diverse viral populations within a natural community.</title>
        <authorList>
            <person name="Gregory A.C."/>
            <person name="LaButti K."/>
            <person name="Copeland A."/>
            <person name="Woyke T."/>
            <person name="Sullivan M.B."/>
        </authorList>
    </citation>
    <scope>NUCLEOTIDE SEQUENCE [LARGE SCALE GENOMIC DNA]</scope>
    <source>
        <strain evidence="5">Syn7803US103</strain>
    </source>
</reference>
<dbReference type="Pfam" id="PF00386">
    <property type="entry name" value="C1q"/>
    <property type="match status" value="1"/>
</dbReference>
<evidence type="ECO:0000313" key="6">
    <source>
        <dbReference type="Proteomes" id="UP000033008"/>
    </source>
</evidence>
<evidence type="ECO:0000256" key="2">
    <source>
        <dbReference type="ARBA" id="ARBA00022525"/>
    </source>
</evidence>
<accession>A0A0E3FCR3</accession>
<evidence type="ECO:0000256" key="3">
    <source>
        <dbReference type="ARBA" id="ARBA00022729"/>
    </source>
</evidence>
<feature type="domain" description="C1q" evidence="4">
    <location>
        <begin position="26"/>
        <end position="178"/>
    </location>
</feature>
<evidence type="ECO:0000313" key="5">
    <source>
        <dbReference type="EMBL" id="AIX24085.1"/>
    </source>
</evidence>
<dbReference type="SMART" id="SM00110">
    <property type="entry name" value="C1Q"/>
    <property type="match status" value="1"/>
</dbReference>
<evidence type="ECO:0000259" key="4">
    <source>
        <dbReference type="PROSITE" id="PS50871"/>
    </source>
</evidence>
<dbReference type="Gene3D" id="2.60.120.40">
    <property type="match status" value="1"/>
</dbReference>
<keyword evidence="2" id="KW-0964">Secreted</keyword>
<comment type="subcellular location">
    <subcellularLocation>
        <location evidence="1">Secreted</location>
    </subcellularLocation>
</comment>
<dbReference type="InterPro" id="IPR050822">
    <property type="entry name" value="Cerebellin_Synaptic_Org"/>
</dbReference>
<dbReference type="EMBL" id="KJ019069">
    <property type="protein sequence ID" value="AIX24085.1"/>
    <property type="molecule type" value="Genomic_DNA"/>
</dbReference>
<dbReference type="PROSITE" id="PS50871">
    <property type="entry name" value="C1Q"/>
    <property type="match status" value="1"/>
</dbReference>
<dbReference type="OrthoDB" id="40979at10239"/>
<dbReference type="RefSeq" id="YP_009134172.1">
    <property type="nucleotide sequence ID" value="NC_026926.1"/>
</dbReference>
<dbReference type="PANTHER" id="PTHR22923:SF116">
    <property type="entry name" value="C1Q DOMAIN-CONTAINING PROTEIN"/>
    <property type="match status" value="1"/>
</dbReference>
<dbReference type="GeneID" id="24171368"/>
<protein>
    <submittedName>
        <fullName evidence="5">Exosporium leader peptide</fullName>
    </submittedName>
</protein>